<protein>
    <recommendedName>
        <fullName evidence="8">Hydroxyproline O-arabinosyltransferase-like domain-containing protein</fullName>
    </recommendedName>
</protein>
<accession>A0AAE0FB23</accession>
<feature type="region of interest" description="Disordered" evidence="7">
    <location>
        <begin position="24"/>
        <end position="50"/>
    </location>
</feature>
<name>A0AAE0FB23_9CHLO</name>
<keyword evidence="10" id="KW-1185">Reference proteome</keyword>
<evidence type="ECO:0000256" key="1">
    <source>
        <dbReference type="ARBA" id="ARBA00004167"/>
    </source>
</evidence>
<dbReference type="PANTHER" id="PTHR31485:SF4">
    <property type="entry name" value="HYDROXYPROLINE O-ARABINOSYLTRANSFERASE RDN1"/>
    <property type="match status" value="1"/>
</dbReference>
<evidence type="ECO:0000313" key="9">
    <source>
        <dbReference type="EMBL" id="KAK3256274.1"/>
    </source>
</evidence>
<dbReference type="InterPro" id="IPR044845">
    <property type="entry name" value="HPAT/SRGT1-like"/>
</dbReference>
<dbReference type="AlphaFoldDB" id="A0AAE0FB23"/>
<reference evidence="9 10" key="1">
    <citation type="journal article" date="2015" name="Genome Biol. Evol.">
        <title>Comparative Genomics of a Bacterivorous Green Alga Reveals Evolutionary Causalities and Consequences of Phago-Mixotrophic Mode of Nutrition.</title>
        <authorList>
            <person name="Burns J.A."/>
            <person name="Paasch A."/>
            <person name="Narechania A."/>
            <person name="Kim E."/>
        </authorList>
    </citation>
    <scope>NUCLEOTIDE SEQUENCE [LARGE SCALE GENOMIC DNA]</scope>
    <source>
        <strain evidence="9 10">PLY_AMNH</strain>
    </source>
</reference>
<feature type="domain" description="Hydroxyproline O-arabinosyltransferase-like" evidence="8">
    <location>
        <begin position="129"/>
        <end position="271"/>
    </location>
</feature>
<dbReference type="EMBL" id="LGRX02021808">
    <property type="protein sequence ID" value="KAK3256274.1"/>
    <property type="molecule type" value="Genomic_DNA"/>
</dbReference>
<dbReference type="Pfam" id="PF23452">
    <property type="entry name" value="HPAT"/>
    <property type="match status" value="1"/>
</dbReference>
<evidence type="ECO:0000256" key="2">
    <source>
        <dbReference type="ARBA" id="ARBA00022676"/>
    </source>
</evidence>
<dbReference type="Proteomes" id="UP001190700">
    <property type="component" value="Unassembled WGS sequence"/>
</dbReference>
<evidence type="ECO:0000256" key="7">
    <source>
        <dbReference type="SAM" id="MobiDB-lite"/>
    </source>
</evidence>
<evidence type="ECO:0000259" key="8">
    <source>
        <dbReference type="Pfam" id="PF23452"/>
    </source>
</evidence>
<gene>
    <name evidence="9" type="ORF">CYMTET_34583</name>
</gene>
<sequence length="271" mass="30938">MHKDQLAKVVPVWHELALSMKKGRMGTGRNKLTRSGDGDGEAHADTQRRWGRRGSCWDTQRDVGTARLAGYGGAAMGRRRLMLDTLALAIAAAYVGRARVMLDTRAAMWGRRRVMLTRVRRRGDGEAHADTVMLTRVRGDVGTARVMLTRDREANAAFGWVLEMWAFSVACAQFHIRHELHKEFMLQPPWDSSFQIDGKDAYMIHYTYGNDFDLNGKFTPGKFGQWRFDKRQYMTRAPQKNLQMPPKGTNPVVVKLVEMINDASSHIYNWH</sequence>
<comment type="caution">
    <text evidence="9">The sequence shown here is derived from an EMBL/GenBank/DDBJ whole genome shotgun (WGS) entry which is preliminary data.</text>
</comment>
<comment type="subcellular location">
    <subcellularLocation>
        <location evidence="1">Membrane</location>
        <topology evidence="1">Single-pass membrane protein</topology>
    </subcellularLocation>
</comment>
<evidence type="ECO:0000256" key="5">
    <source>
        <dbReference type="ARBA" id="ARBA00022989"/>
    </source>
</evidence>
<evidence type="ECO:0000256" key="4">
    <source>
        <dbReference type="ARBA" id="ARBA00022692"/>
    </source>
</evidence>
<keyword evidence="4" id="KW-0812">Transmembrane</keyword>
<keyword evidence="2" id="KW-0328">Glycosyltransferase</keyword>
<feature type="compositionally biased region" description="Basic and acidic residues" evidence="7">
    <location>
        <begin position="34"/>
        <end position="48"/>
    </location>
</feature>
<dbReference type="GO" id="GO:0016020">
    <property type="term" value="C:membrane"/>
    <property type="evidence" value="ECO:0007669"/>
    <property type="project" value="UniProtKB-SubCell"/>
</dbReference>
<keyword evidence="5" id="KW-1133">Transmembrane helix</keyword>
<evidence type="ECO:0000256" key="3">
    <source>
        <dbReference type="ARBA" id="ARBA00022679"/>
    </source>
</evidence>
<proteinExistence type="predicted"/>
<dbReference type="GO" id="GO:0016757">
    <property type="term" value="F:glycosyltransferase activity"/>
    <property type="evidence" value="ECO:0007669"/>
    <property type="project" value="UniProtKB-KW"/>
</dbReference>
<dbReference type="PANTHER" id="PTHR31485">
    <property type="entry name" value="PEPTIDYL SERINE ALPHA-GALACTOSYLTRANSFERASE"/>
    <property type="match status" value="1"/>
</dbReference>
<evidence type="ECO:0000313" key="10">
    <source>
        <dbReference type="Proteomes" id="UP001190700"/>
    </source>
</evidence>
<evidence type="ECO:0000256" key="6">
    <source>
        <dbReference type="ARBA" id="ARBA00023136"/>
    </source>
</evidence>
<keyword evidence="3" id="KW-0808">Transferase</keyword>
<keyword evidence="6" id="KW-0472">Membrane</keyword>
<dbReference type="InterPro" id="IPR056508">
    <property type="entry name" value="HPAT-like"/>
</dbReference>
<organism evidence="9 10">
    <name type="scientific">Cymbomonas tetramitiformis</name>
    <dbReference type="NCBI Taxonomy" id="36881"/>
    <lineage>
        <taxon>Eukaryota</taxon>
        <taxon>Viridiplantae</taxon>
        <taxon>Chlorophyta</taxon>
        <taxon>Pyramimonadophyceae</taxon>
        <taxon>Pyramimonadales</taxon>
        <taxon>Pyramimonadaceae</taxon>
        <taxon>Cymbomonas</taxon>
    </lineage>
</organism>